<evidence type="ECO:0000313" key="3">
    <source>
        <dbReference type="WBParaSite" id="ACRNAN_Path_1164.g4506.t1"/>
    </source>
</evidence>
<feature type="domain" description="Brix" evidence="1">
    <location>
        <begin position="78"/>
        <end position="247"/>
    </location>
</feature>
<dbReference type="SUPFAM" id="SSF52954">
    <property type="entry name" value="Class II aaRS ABD-related"/>
    <property type="match status" value="1"/>
</dbReference>
<accession>A0A914BWL2</accession>
<evidence type="ECO:0000313" key="2">
    <source>
        <dbReference type="Proteomes" id="UP000887540"/>
    </source>
</evidence>
<dbReference type="GO" id="GO:0034457">
    <property type="term" value="C:Mpp10 complex"/>
    <property type="evidence" value="ECO:0007669"/>
    <property type="project" value="UniProtKB-ARBA"/>
</dbReference>
<sequence>MFRREARLRREFIYRKSLEEKQKALVERRKRVKDAIENNKEIPTDLRKEALALSRDSTWGEGLSTVDDEYRWAGCEDPKIVITTSRNPSAKLKMFAKEIKLTFPNSQRINRGGHDIKGIIQACKANDVTDLILINETRGVPTGVIVSHLPHGPTMFFNLSNVVMRHEIEDCGPMSEQYPHLIFQNLNSKLGQRVTNVLKYLFPVPKADSKRVVTFANQKISFHSVNMSIEKMKLVKLSSRNWGLDLK</sequence>
<dbReference type="GO" id="GO:0042134">
    <property type="term" value="F:rRNA primary transcript binding"/>
    <property type="evidence" value="ECO:0007669"/>
    <property type="project" value="InterPro"/>
</dbReference>
<dbReference type="WBParaSite" id="ACRNAN_Path_1164.g4506.t1">
    <property type="protein sequence ID" value="ACRNAN_Path_1164.g4506.t1"/>
    <property type="gene ID" value="ACRNAN_Path_1164.g4506"/>
</dbReference>
<dbReference type="InterPro" id="IPR044281">
    <property type="entry name" value="IMP4/RPF1"/>
</dbReference>
<dbReference type="InterPro" id="IPR007109">
    <property type="entry name" value="Brix"/>
</dbReference>
<dbReference type="GO" id="GO:0030515">
    <property type="term" value="F:snoRNA binding"/>
    <property type="evidence" value="ECO:0007669"/>
    <property type="project" value="TreeGrafter"/>
</dbReference>
<organism evidence="2 3">
    <name type="scientific">Acrobeloides nanus</name>
    <dbReference type="NCBI Taxonomy" id="290746"/>
    <lineage>
        <taxon>Eukaryota</taxon>
        <taxon>Metazoa</taxon>
        <taxon>Ecdysozoa</taxon>
        <taxon>Nematoda</taxon>
        <taxon>Chromadorea</taxon>
        <taxon>Rhabditida</taxon>
        <taxon>Tylenchina</taxon>
        <taxon>Cephalobomorpha</taxon>
        <taxon>Cephaloboidea</taxon>
        <taxon>Cephalobidae</taxon>
        <taxon>Acrobeloides</taxon>
    </lineage>
</organism>
<dbReference type="Gene3D" id="3.40.50.10480">
    <property type="entry name" value="Probable brix-domain ribosomal biogenesis protein"/>
    <property type="match status" value="1"/>
</dbReference>
<dbReference type="PANTHER" id="PTHR22734:SF2">
    <property type="entry name" value="U3 SMALL NUCLEOLAR RIBONUCLEOPROTEIN PROTEIN IMP4"/>
    <property type="match status" value="1"/>
</dbReference>
<proteinExistence type="predicted"/>
<dbReference type="GO" id="GO:0042274">
    <property type="term" value="P:ribosomal small subunit biogenesis"/>
    <property type="evidence" value="ECO:0007669"/>
    <property type="project" value="UniProtKB-ARBA"/>
</dbReference>
<evidence type="ECO:0000259" key="1">
    <source>
        <dbReference type="PROSITE" id="PS50833"/>
    </source>
</evidence>
<dbReference type="Pfam" id="PF04427">
    <property type="entry name" value="Brix"/>
    <property type="match status" value="1"/>
</dbReference>
<dbReference type="PANTHER" id="PTHR22734">
    <property type="entry name" value="U3 SMALL NUCLEOLAR RIBONUCLEOPROTEIN PROTEIN IMP4"/>
    <property type="match status" value="1"/>
</dbReference>
<dbReference type="PROSITE" id="PS50833">
    <property type="entry name" value="BRIX"/>
    <property type="match status" value="1"/>
</dbReference>
<dbReference type="GO" id="GO:0005654">
    <property type="term" value="C:nucleoplasm"/>
    <property type="evidence" value="ECO:0007669"/>
    <property type="project" value="UniProtKB-ARBA"/>
</dbReference>
<name>A0A914BWL2_9BILA</name>
<dbReference type="SMART" id="SM00879">
    <property type="entry name" value="Brix"/>
    <property type="match status" value="1"/>
</dbReference>
<dbReference type="AlphaFoldDB" id="A0A914BWL2"/>
<dbReference type="GO" id="GO:0032040">
    <property type="term" value="C:small-subunit processome"/>
    <property type="evidence" value="ECO:0007669"/>
    <property type="project" value="TreeGrafter"/>
</dbReference>
<dbReference type="GO" id="GO:0006364">
    <property type="term" value="P:rRNA processing"/>
    <property type="evidence" value="ECO:0007669"/>
    <property type="project" value="InterPro"/>
</dbReference>
<keyword evidence="2" id="KW-1185">Reference proteome</keyword>
<dbReference type="FunFam" id="3.40.50.10480:FF:000001">
    <property type="entry name" value="IMP4, U3 small nucleolar ribonucleoprotein"/>
    <property type="match status" value="1"/>
</dbReference>
<reference evidence="3" key="1">
    <citation type="submission" date="2022-11" db="UniProtKB">
        <authorList>
            <consortium name="WormBaseParasite"/>
        </authorList>
    </citation>
    <scope>IDENTIFICATION</scope>
</reference>
<protein>
    <submittedName>
        <fullName evidence="3">Brix domain-containing protein</fullName>
    </submittedName>
</protein>
<dbReference type="Proteomes" id="UP000887540">
    <property type="component" value="Unplaced"/>
</dbReference>